<dbReference type="OMA" id="WNPRANQ"/>
<evidence type="ECO:0000313" key="4">
    <source>
        <dbReference type="EMBL" id="KAH7415858.1"/>
    </source>
</evidence>
<dbReference type="Pfam" id="PF25761">
    <property type="entry name" value="TPR_PATROL1"/>
    <property type="match status" value="1"/>
</dbReference>
<evidence type="ECO:0000256" key="1">
    <source>
        <dbReference type="SAM" id="MobiDB-lite"/>
    </source>
</evidence>
<dbReference type="Proteomes" id="UP000825935">
    <property type="component" value="Chromosome 14"/>
</dbReference>
<evidence type="ECO:0000313" key="5">
    <source>
        <dbReference type="Proteomes" id="UP000825935"/>
    </source>
</evidence>
<feature type="compositionally biased region" description="Low complexity" evidence="1">
    <location>
        <begin position="1"/>
        <end position="14"/>
    </location>
</feature>
<evidence type="ECO:0000259" key="2">
    <source>
        <dbReference type="PROSITE" id="PS51258"/>
    </source>
</evidence>
<dbReference type="OrthoDB" id="2015333at2759"/>
<keyword evidence="5" id="KW-1185">Reference proteome</keyword>
<gene>
    <name evidence="4" type="ORF">KP509_14G063400</name>
</gene>
<sequence>MASFSRMSSISSHSGTPLDAPGLPSPFQSLSIDISGDELRETSYEIFAAACRAASGISSFAKTRSGLNYVSQASQKTVSANAASTIKKALGLRSRRNAEKEQLAPASNAKKPQTVVDVVKIQMCISDQTDTRIRRALSRTAAGQVGKNVETMLLPLELLQQIRLADFADAKEYQLWQKRQLKILELGLLLHPSVKLEEPNSASQRLRQLLHSSAGKPLETGKNSESMQALRSAATALASRSDDSKLQDVCHWADGFPFNLYLYQMLLSCCFDRADETNLIDEVDDVMDLFKKTWGILGFHQALHNVCFMWALFRQFASTGQQDLDLLRATETQMVQVTADAKGNKDPQYVMVLSSVLTSIQSWAENRLFAYHDTFPDGAKGLMENVLPVALNAAKILHEDISHEFRRKRKEDFDVASSRIDLYVRSSLKTAFAQMMERTQSRRSSFGKKGPILGLVSLANDTIELIRKERNKFSPVLKYWHPSAGSLAAATLHSCFSRELKQYLSGVTVLTNECVEILQTADNLERELVQIAVEDAADSDDGGKGVIREMVPFDAKSTIASLSKGWIQERVGRLREWIDRNVSQEDWNPGTLREHYGSSAIEVFRLVEETVDGFYALPVESLLVTEELISGLDKVLVRYVGATKSGCGSKKDLVPVFPILTRCKESKLHASFSGLWKKKDRSPVPNKSKAQENGSKSVGSATSKICVRINTLYYIQTKIDELESRLAQGWLKGSSQSKPVKGSKSQSQSQSQAQAGNLQYRFEQTRAHIKEGIPALCEVAVYRVIFKDLRNEFWEGLYCGSVAHARIAPVLQCLESQLVLMAEIVHEKLRTRIIGALMRACFETLLMVLLAGGPSRAFCVSDAEMLDDDFTALKDLFKADGEGLPNEIVEKAAQAVTQVLPLFAMGTEDVVQNFKQSLSESQNISSSKSRLPLPEYAGHWSPIDPYTLLRVLCYRCDPAASKFLKKAYDLPKSG</sequence>
<accession>A0A8T2TFQ2</accession>
<name>A0A8T2TFQ2_CERRI</name>
<reference evidence="4" key="1">
    <citation type="submission" date="2021-08" db="EMBL/GenBank/DDBJ databases">
        <title>WGS assembly of Ceratopteris richardii.</title>
        <authorList>
            <person name="Marchant D.B."/>
            <person name="Chen G."/>
            <person name="Jenkins J."/>
            <person name="Shu S."/>
            <person name="Leebens-Mack J."/>
            <person name="Grimwood J."/>
            <person name="Schmutz J."/>
            <person name="Soltis P."/>
            <person name="Soltis D."/>
            <person name="Chen Z.-H."/>
        </authorList>
    </citation>
    <scope>NUCLEOTIDE SEQUENCE</scope>
    <source>
        <strain evidence="4">Whitten #5841</strain>
        <tissue evidence="4">Leaf</tissue>
    </source>
</reference>
<evidence type="ECO:0000259" key="3">
    <source>
        <dbReference type="PROSITE" id="PS51259"/>
    </source>
</evidence>
<dbReference type="InterPro" id="IPR008528">
    <property type="entry name" value="unc-13_homologue"/>
</dbReference>
<dbReference type="InterPro" id="IPR014770">
    <property type="entry name" value="Munc13_1"/>
</dbReference>
<dbReference type="PANTHER" id="PTHR31280">
    <property type="entry name" value="PROTEIN UNC-13 HOMOLOG"/>
    <property type="match status" value="1"/>
</dbReference>
<dbReference type="InterPro" id="IPR014772">
    <property type="entry name" value="Munc13_dom-2"/>
</dbReference>
<dbReference type="InterPro" id="IPR057984">
    <property type="entry name" value="PATROL1_C"/>
</dbReference>
<feature type="region of interest" description="Disordered" evidence="1">
    <location>
        <begin position="1"/>
        <end position="22"/>
    </location>
</feature>
<feature type="region of interest" description="Disordered" evidence="1">
    <location>
        <begin position="677"/>
        <end position="697"/>
    </location>
</feature>
<feature type="domain" description="MHD1" evidence="2">
    <location>
        <begin position="515"/>
        <end position="657"/>
    </location>
</feature>
<feature type="domain" description="MHD2" evidence="3">
    <location>
        <begin position="804"/>
        <end position="914"/>
    </location>
</feature>
<dbReference type="AlphaFoldDB" id="A0A8T2TFQ2"/>
<proteinExistence type="predicted"/>
<organism evidence="4 5">
    <name type="scientific">Ceratopteris richardii</name>
    <name type="common">Triangle waterfern</name>
    <dbReference type="NCBI Taxonomy" id="49495"/>
    <lineage>
        <taxon>Eukaryota</taxon>
        <taxon>Viridiplantae</taxon>
        <taxon>Streptophyta</taxon>
        <taxon>Embryophyta</taxon>
        <taxon>Tracheophyta</taxon>
        <taxon>Polypodiopsida</taxon>
        <taxon>Polypodiidae</taxon>
        <taxon>Polypodiales</taxon>
        <taxon>Pteridineae</taxon>
        <taxon>Pteridaceae</taxon>
        <taxon>Parkerioideae</taxon>
        <taxon>Ceratopteris</taxon>
    </lineage>
</organism>
<dbReference type="PANTHER" id="PTHR31280:SF4">
    <property type="entry name" value="ELONGATION FACTOR TS (DUF810)"/>
    <property type="match status" value="1"/>
</dbReference>
<dbReference type="PROSITE" id="PS51259">
    <property type="entry name" value="MHD2"/>
    <property type="match status" value="1"/>
</dbReference>
<protein>
    <submittedName>
        <fullName evidence="4">Uncharacterized protein</fullName>
    </submittedName>
</protein>
<comment type="caution">
    <text evidence="4">The sequence shown here is derived from an EMBL/GenBank/DDBJ whole genome shotgun (WGS) entry which is preliminary data.</text>
</comment>
<dbReference type="PROSITE" id="PS51258">
    <property type="entry name" value="MHD1"/>
    <property type="match status" value="1"/>
</dbReference>
<dbReference type="EMBL" id="CM035419">
    <property type="protein sequence ID" value="KAH7415858.1"/>
    <property type="molecule type" value="Genomic_DNA"/>
</dbReference>